<keyword evidence="5" id="KW-1185">Reference proteome</keyword>
<dbReference type="InterPro" id="IPR051534">
    <property type="entry name" value="CBASS_pafABC_assoc_protein"/>
</dbReference>
<evidence type="ECO:0000313" key="4">
    <source>
        <dbReference type="EMBL" id="MBC2889340.1"/>
    </source>
</evidence>
<dbReference type="EMBL" id="JACMSE010000005">
    <property type="protein sequence ID" value="MBC2889340.1"/>
    <property type="molecule type" value="Genomic_DNA"/>
</dbReference>
<evidence type="ECO:0000259" key="3">
    <source>
        <dbReference type="PROSITE" id="PS51000"/>
    </source>
</evidence>
<keyword evidence="2" id="KW-0804">Transcription</keyword>
<dbReference type="PANTHER" id="PTHR34580">
    <property type="match status" value="1"/>
</dbReference>
<evidence type="ECO:0000256" key="1">
    <source>
        <dbReference type="ARBA" id="ARBA00023015"/>
    </source>
</evidence>
<dbReference type="PANTHER" id="PTHR34580:SF1">
    <property type="entry name" value="PROTEIN PAFC"/>
    <property type="match status" value="1"/>
</dbReference>
<accession>A0A842JJR7</accession>
<dbReference type="PROSITE" id="PS51000">
    <property type="entry name" value="HTH_DEOR_2"/>
    <property type="match status" value="1"/>
</dbReference>
<dbReference type="GO" id="GO:0003700">
    <property type="term" value="F:DNA-binding transcription factor activity"/>
    <property type="evidence" value="ECO:0007669"/>
    <property type="project" value="InterPro"/>
</dbReference>
<dbReference type="RefSeq" id="WP_185905194.1">
    <property type="nucleotide sequence ID" value="NZ_JACMSE010000005.1"/>
</dbReference>
<dbReference type="Gene3D" id="1.10.10.10">
    <property type="entry name" value="Winged helix-like DNA-binding domain superfamily/Winged helix DNA-binding domain"/>
    <property type="match status" value="1"/>
</dbReference>
<protein>
    <submittedName>
        <fullName evidence="4">WYL domain-containing protein</fullName>
    </submittedName>
</protein>
<dbReference type="InterPro" id="IPR026881">
    <property type="entry name" value="WYL_dom"/>
</dbReference>
<sequence length="316" mass="34938">MKTERLVGLMCALADGGRTTIGQLAERFEVSKRTIARDLETLNRAGVPVVTFPGAGGGVGVAEGYRVRRSLLTESDAQNLHAALDGLRSMQDDDELAALAAKLVPLPPAEAFEGSELVIDLSSWFADDVEHGKFERLRDAVRTRRCARFDYVSRAGRRVRVVEPCKLVYKHPSWYLYALCRERDAFRLFKLKRMASLEILEDTFEPRTPPPLDFASFGADILPASDDDPAAHDVVLAYRASDEFALTDKIDAQFLHRAPDDAEGEVRLRVLDLAWAARLAAHLGDRVRVVSPPPLAIEAERLRHGQGPEGSRAPAE</sequence>
<dbReference type="InterPro" id="IPR036388">
    <property type="entry name" value="WH-like_DNA-bd_sf"/>
</dbReference>
<dbReference type="InterPro" id="IPR028349">
    <property type="entry name" value="PafC-like"/>
</dbReference>
<dbReference type="Pfam" id="PF08279">
    <property type="entry name" value="HTH_11"/>
    <property type="match status" value="1"/>
</dbReference>
<reference evidence="4 5" key="1">
    <citation type="submission" date="2020-08" db="EMBL/GenBank/DDBJ databases">
        <authorList>
            <person name="Liu C."/>
            <person name="Sun Q."/>
        </authorList>
    </citation>
    <scope>NUCLEOTIDE SEQUENCE [LARGE SCALE GENOMIC DNA]</scope>
    <source>
        <strain evidence="4 5">N22</strain>
    </source>
</reference>
<dbReference type="Proteomes" id="UP000587396">
    <property type="component" value="Unassembled WGS sequence"/>
</dbReference>
<dbReference type="PIRSF" id="PIRSF016838">
    <property type="entry name" value="PafC"/>
    <property type="match status" value="1"/>
</dbReference>
<dbReference type="InterPro" id="IPR001034">
    <property type="entry name" value="DeoR_HTH"/>
</dbReference>
<dbReference type="Pfam" id="PF13280">
    <property type="entry name" value="WYL"/>
    <property type="match status" value="1"/>
</dbReference>
<dbReference type="InterPro" id="IPR036390">
    <property type="entry name" value="WH_DNA-bd_sf"/>
</dbReference>
<proteinExistence type="predicted"/>
<dbReference type="AlphaFoldDB" id="A0A842JJR7"/>
<dbReference type="PROSITE" id="PS52050">
    <property type="entry name" value="WYL"/>
    <property type="match status" value="1"/>
</dbReference>
<dbReference type="SUPFAM" id="SSF46785">
    <property type="entry name" value="Winged helix' DNA-binding domain"/>
    <property type="match status" value="1"/>
</dbReference>
<dbReference type="InterPro" id="IPR013196">
    <property type="entry name" value="HTH_11"/>
</dbReference>
<name>A0A842JJR7_9ACTN</name>
<organism evidence="4 5">
    <name type="scientific">Gordonibacter massiliensis</name>
    <name type="common">ex Traore et al. 2017</name>
    <dbReference type="NCBI Taxonomy" id="1841863"/>
    <lineage>
        <taxon>Bacteria</taxon>
        <taxon>Bacillati</taxon>
        <taxon>Actinomycetota</taxon>
        <taxon>Coriobacteriia</taxon>
        <taxon>Eggerthellales</taxon>
        <taxon>Eggerthellaceae</taxon>
        <taxon>Gordonibacter</taxon>
    </lineage>
</organism>
<feature type="domain" description="HTH deoR-type" evidence="3">
    <location>
        <begin position="2"/>
        <end position="57"/>
    </location>
</feature>
<evidence type="ECO:0000256" key="2">
    <source>
        <dbReference type="ARBA" id="ARBA00023163"/>
    </source>
</evidence>
<gene>
    <name evidence="4" type="ORF">H7313_08270</name>
</gene>
<keyword evidence="1" id="KW-0805">Transcription regulation</keyword>
<evidence type="ECO:0000313" key="5">
    <source>
        <dbReference type="Proteomes" id="UP000587396"/>
    </source>
</evidence>
<comment type="caution">
    <text evidence="4">The sequence shown here is derived from an EMBL/GenBank/DDBJ whole genome shotgun (WGS) entry which is preliminary data.</text>
</comment>